<evidence type="ECO:0000256" key="3">
    <source>
        <dbReference type="ARBA" id="ARBA00022729"/>
    </source>
</evidence>
<proteinExistence type="inferred from homology"/>
<dbReference type="InterPro" id="IPR047685">
    <property type="entry name" value="CopC-like"/>
</dbReference>
<evidence type="ECO:0000313" key="9">
    <source>
        <dbReference type="Proteomes" id="UP000244162"/>
    </source>
</evidence>
<keyword evidence="3 6" id="KW-0732">Signal</keyword>
<keyword evidence="4" id="KW-0574">Periplasm</keyword>
<feature type="chain" id="PRO_5015736227" evidence="6">
    <location>
        <begin position="21"/>
        <end position="123"/>
    </location>
</feature>
<evidence type="ECO:0000256" key="6">
    <source>
        <dbReference type="SAM" id="SignalP"/>
    </source>
</evidence>
<dbReference type="Proteomes" id="UP000244162">
    <property type="component" value="Unassembled WGS sequence"/>
</dbReference>
<accession>A0A2T5G0Q0</accession>
<comment type="caution">
    <text evidence="8">The sequence shown here is derived from an EMBL/GenBank/DDBJ whole genome shotgun (WGS) entry which is preliminary data.</text>
</comment>
<dbReference type="SUPFAM" id="SSF81296">
    <property type="entry name" value="E set domains"/>
    <property type="match status" value="1"/>
</dbReference>
<evidence type="ECO:0000256" key="5">
    <source>
        <dbReference type="ARBA" id="ARBA00023008"/>
    </source>
</evidence>
<dbReference type="AlphaFoldDB" id="A0A2T5G0Q0"/>
<dbReference type="EMBL" id="NWBU01000004">
    <property type="protein sequence ID" value="PTQ12690.1"/>
    <property type="molecule type" value="Genomic_DNA"/>
</dbReference>
<dbReference type="RefSeq" id="WP_107965927.1">
    <property type="nucleotide sequence ID" value="NZ_NWBU01000004.1"/>
</dbReference>
<organism evidence="8 9">
    <name type="scientific">Sphingomonas oleivorans</name>
    <dbReference type="NCBI Taxonomy" id="1735121"/>
    <lineage>
        <taxon>Bacteria</taxon>
        <taxon>Pseudomonadati</taxon>
        <taxon>Pseudomonadota</taxon>
        <taxon>Alphaproteobacteria</taxon>
        <taxon>Sphingomonadales</taxon>
        <taxon>Sphingomonadaceae</taxon>
        <taxon>Sphingomonas</taxon>
    </lineage>
</organism>
<dbReference type="InterPro" id="IPR014756">
    <property type="entry name" value="Ig_E-set"/>
</dbReference>
<evidence type="ECO:0000256" key="4">
    <source>
        <dbReference type="ARBA" id="ARBA00022764"/>
    </source>
</evidence>
<dbReference type="GO" id="GO:0005507">
    <property type="term" value="F:copper ion binding"/>
    <property type="evidence" value="ECO:0007669"/>
    <property type="project" value="InterPro"/>
</dbReference>
<dbReference type="GO" id="GO:0046688">
    <property type="term" value="P:response to copper ion"/>
    <property type="evidence" value="ECO:0007669"/>
    <property type="project" value="InterPro"/>
</dbReference>
<keyword evidence="9" id="KW-1185">Reference proteome</keyword>
<dbReference type="OrthoDB" id="9796814at2"/>
<dbReference type="Gene3D" id="2.60.40.1220">
    <property type="match status" value="1"/>
</dbReference>
<dbReference type="InterPro" id="IPR014755">
    <property type="entry name" value="Cu-Rt/internalin_Ig-like"/>
</dbReference>
<dbReference type="InterPro" id="IPR007348">
    <property type="entry name" value="CopC_dom"/>
</dbReference>
<feature type="domain" description="CopC" evidence="7">
    <location>
        <begin position="21"/>
        <end position="122"/>
    </location>
</feature>
<evidence type="ECO:0000256" key="1">
    <source>
        <dbReference type="ARBA" id="ARBA00004418"/>
    </source>
</evidence>
<evidence type="ECO:0000313" key="8">
    <source>
        <dbReference type="EMBL" id="PTQ12690.1"/>
    </source>
</evidence>
<feature type="signal peptide" evidence="6">
    <location>
        <begin position="1"/>
        <end position="20"/>
    </location>
</feature>
<protein>
    <submittedName>
        <fullName evidence="8">Copper resistance protein CopC</fullName>
    </submittedName>
</protein>
<comment type="subcellular location">
    <subcellularLocation>
        <location evidence="1">Periplasm</location>
    </subcellularLocation>
</comment>
<evidence type="ECO:0000256" key="2">
    <source>
        <dbReference type="ARBA" id="ARBA00010509"/>
    </source>
</evidence>
<comment type="similarity">
    <text evidence="2">Belongs to the CopC family.</text>
</comment>
<dbReference type="NCBIfam" id="NF033814">
    <property type="entry name" value="copper_CopC"/>
    <property type="match status" value="1"/>
</dbReference>
<reference evidence="8 9" key="1">
    <citation type="submission" date="2017-09" db="EMBL/GenBank/DDBJ databases">
        <title>Sphingomonas panjinensis sp.nov., isolated from oil-contaminated soil.</title>
        <authorList>
            <person name="Wang L."/>
            <person name="Chen L."/>
        </authorList>
    </citation>
    <scope>NUCLEOTIDE SEQUENCE [LARGE SCALE GENOMIC DNA]</scope>
    <source>
        <strain evidence="8 9">FW-11</strain>
    </source>
</reference>
<gene>
    <name evidence="8" type="ORF">CLG96_00555</name>
</gene>
<dbReference type="GO" id="GO:0042597">
    <property type="term" value="C:periplasmic space"/>
    <property type="evidence" value="ECO:0007669"/>
    <property type="project" value="UniProtKB-SubCell"/>
</dbReference>
<evidence type="ECO:0000259" key="7">
    <source>
        <dbReference type="Pfam" id="PF04234"/>
    </source>
</evidence>
<name>A0A2T5G0Q0_9SPHN</name>
<keyword evidence="5" id="KW-0186">Copper</keyword>
<dbReference type="Pfam" id="PF04234">
    <property type="entry name" value="CopC"/>
    <property type="match status" value="1"/>
</dbReference>
<sequence length="123" mass="12612">MKHLVAFAAAAFLLASGAQAHPKIVSASPAANAVVAKPAKIELHFSETLMPKLSGAEIVMTGMPGMAGHPPMKIAGTAAAGPDGKTLIVTPAKPLVAGSYRIDWYVVSADTHRITGTHAFSVK</sequence>